<dbReference type="AlphaFoldDB" id="A0A8H3W7Q1"/>
<dbReference type="EMBL" id="WOWK01000077">
    <property type="protein sequence ID" value="KAF0320975.1"/>
    <property type="molecule type" value="Genomic_DNA"/>
</dbReference>
<gene>
    <name evidence="2" type="ORF">GQ607_011877</name>
</gene>
<organism evidence="2 3">
    <name type="scientific">Colletotrichum asianum</name>
    <dbReference type="NCBI Taxonomy" id="702518"/>
    <lineage>
        <taxon>Eukaryota</taxon>
        <taxon>Fungi</taxon>
        <taxon>Dikarya</taxon>
        <taxon>Ascomycota</taxon>
        <taxon>Pezizomycotina</taxon>
        <taxon>Sordariomycetes</taxon>
        <taxon>Hypocreomycetidae</taxon>
        <taxon>Glomerellales</taxon>
        <taxon>Glomerellaceae</taxon>
        <taxon>Colletotrichum</taxon>
        <taxon>Colletotrichum gloeosporioides species complex</taxon>
    </lineage>
</organism>
<proteinExistence type="predicted"/>
<comment type="caution">
    <text evidence="2">The sequence shown here is derived from an EMBL/GenBank/DDBJ whole genome shotgun (WGS) entry which is preliminary data.</text>
</comment>
<name>A0A8H3W7Q1_9PEZI</name>
<dbReference type="Proteomes" id="UP000434172">
    <property type="component" value="Unassembled WGS sequence"/>
</dbReference>
<keyword evidence="3" id="KW-1185">Reference proteome</keyword>
<reference evidence="2 3" key="1">
    <citation type="submission" date="2019-12" db="EMBL/GenBank/DDBJ databases">
        <title>A genome sequence resource for the geographically widespread anthracnose pathogen Colletotrichum asianum.</title>
        <authorList>
            <person name="Meng Y."/>
        </authorList>
    </citation>
    <scope>NUCLEOTIDE SEQUENCE [LARGE SCALE GENOMIC DNA]</scope>
    <source>
        <strain evidence="2 3">ICMP 18580</strain>
    </source>
</reference>
<sequence length="58" mass="6124">MEVAKTGSMKREGTGAHGEVPSPPHGAFPPLDAGHRNAKSEPVGKWGHQAGNTEHQKK</sequence>
<accession>A0A8H3W7Q1</accession>
<evidence type="ECO:0000313" key="2">
    <source>
        <dbReference type="EMBL" id="KAF0320975.1"/>
    </source>
</evidence>
<feature type="region of interest" description="Disordered" evidence="1">
    <location>
        <begin position="1"/>
        <end position="58"/>
    </location>
</feature>
<protein>
    <submittedName>
        <fullName evidence="2">Uncharacterized protein</fullName>
    </submittedName>
</protein>
<evidence type="ECO:0000256" key="1">
    <source>
        <dbReference type="SAM" id="MobiDB-lite"/>
    </source>
</evidence>
<evidence type="ECO:0000313" key="3">
    <source>
        <dbReference type="Proteomes" id="UP000434172"/>
    </source>
</evidence>